<dbReference type="AlphaFoldDB" id="A2FZZ7"/>
<dbReference type="Gene3D" id="3.80.10.10">
    <property type="entry name" value="Ribonuclease Inhibitor"/>
    <property type="match status" value="1"/>
</dbReference>
<dbReference type="EMBL" id="DS114193">
    <property type="protein sequence ID" value="EAX89519.1"/>
    <property type="molecule type" value="Genomic_DNA"/>
</dbReference>
<dbReference type="VEuPathDB" id="TrichDB:TVAG_372310"/>
<dbReference type="SUPFAM" id="SSF52058">
    <property type="entry name" value="L domain-like"/>
    <property type="match status" value="1"/>
</dbReference>
<protein>
    <submittedName>
        <fullName evidence="1">Surface protein, putative</fullName>
    </submittedName>
</protein>
<dbReference type="Pfam" id="PF13306">
    <property type="entry name" value="LRR_5"/>
    <property type="match status" value="1"/>
</dbReference>
<evidence type="ECO:0000313" key="2">
    <source>
        <dbReference type="Proteomes" id="UP000001542"/>
    </source>
</evidence>
<dbReference type="InterPro" id="IPR032675">
    <property type="entry name" value="LRR_dom_sf"/>
</dbReference>
<dbReference type="InterPro" id="IPR026906">
    <property type="entry name" value="LRR_5"/>
</dbReference>
<organism evidence="1 2">
    <name type="scientific">Trichomonas vaginalis (strain ATCC PRA-98 / G3)</name>
    <dbReference type="NCBI Taxonomy" id="412133"/>
    <lineage>
        <taxon>Eukaryota</taxon>
        <taxon>Metamonada</taxon>
        <taxon>Parabasalia</taxon>
        <taxon>Trichomonadida</taxon>
        <taxon>Trichomonadidae</taxon>
        <taxon>Trichomonas</taxon>
    </lineage>
</organism>
<dbReference type="SMR" id="A2FZZ7"/>
<evidence type="ECO:0000313" key="1">
    <source>
        <dbReference type="EMBL" id="EAX89519.1"/>
    </source>
</evidence>
<sequence length="153" mass="17250">MFKGCTSLTTVNLHETITAISKYAFANTMIKTIDLKNVDTISTKAFMNSKIETMTINRYTTIDNTSFIGCTNLKVIKLTAGANIPNKYIFNDSPYAKIEIVDSAAISDDTLIKFTNNDTTYNIPSSIYKINNFAFKNSKVKKITCDHKIDFEW</sequence>
<dbReference type="VEuPathDB" id="TrichDB:TVAGG3_1038140"/>
<reference evidence="1" key="2">
    <citation type="journal article" date="2007" name="Science">
        <title>Draft genome sequence of the sexually transmitted pathogen Trichomonas vaginalis.</title>
        <authorList>
            <person name="Carlton J.M."/>
            <person name="Hirt R.P."/>
            <person name="Silva J.C."/>
            <person name="Delcher A.L."/>
            <person name="Schatz M."/>
            <person name="Zhao Q."/>
            <person name="Wortman J.R."/>
            <person name="Bidwell S.L."/>
            <person name="Alsmark U.C.M."/>
            <person name="Besteiro S."/>
            <person name="Sicheritz-Ponten T."/>
            <person name="Noel C.J."/>
            <person name="Dacks J.B."/>
            <person name="Foster P.G."/>
            <person name="Simillion C."/>
            <person name="Van de Peer Y."/>
            <person name="Miranda-Saavedra D."/>
            <person name="Barton G.J."/>
            <person name="Westrop G.D."/>
            <person name="Mueller S."/>
            <person name="Dessi D."/>
            <person name="Fiori P.L."/>
            <person name="Ren Q."/>
            <person name="Paulsen I."/>
            <person name="Zhang H."/>
            <person name="Bastida-Corcuera F.D."/>
            <person name="Simoes-Barbosa A."/>
            <person name="Brown M.T."/>
            <person name="Hayes R.D."/>
            <person name="Mukherjee M."/>
            <person name="Okumura C.Y."/>
            <person name="Schneider R."/>
            <person name="Smith A.J."/>
            <person name="Vanacova S."/>
            <person name="Villalvazo M."/>
            <person name="Haas B.J."/>
            <person name="Pertea M."/>
            <person name="Feldblyum T.V."/>
            <person name="Utterback T.R."/>
            <person name="Shu C.L."/>
            <person name="Osoegawa K."/>
            <person name="de Jong P.J."/>
            <person name="Hrdy I."/>
            <person name="Horvathova L."/>
            <person name="Zubacova Z."/>
            <person name="Dolezal P."/>
            <person name="Malik S.B."/>
            <person name="Logsdon J.M. Jr."/>
            <person name="Henze K."/>
            <person name="Gupta A."/>
            <person name="Wang C.C."/>
            <person name="Dunne R.L."/>
            <person name="Upcroft J.A."/>
            <person name="Upcroft P."/>
            <person name="White O."/>
            <person name="Salzberg S.L."/>
            <person name="Tang P."/>
            <person name="Chiu C.-H."/>
            <person name="Lee Y.-S."/>
            <person name="Embley T.M."/>
            <person name="Coombs G.H."/>
            <person name="Mottram J.C."/>
            <person name="Tachezy J."/>
            <person name="Fraser-Liggett C.M."/>
            <person name="Johnson P.J."/>
        </authorList>
    </citation>
    <scope>NUCLEOTIDE SEQUENCE [LARGE SCALE GENOMIC DNA]</scope>
    <source>
        <strain evidence="1">G3</strain>
    </source>
</reference>
<keyword evidence="2" id="KW-1185">Reference proteome</keyword>
<dbReference type="Proteomes" id="UP000001542">
    <property type="component" value="Unassembled WGS sequence"/>
</dbReference>
<dbReference type="InterPro" id="IPR053139">
    <property type="entry name" value="Surface_bspA-like"/>
</dbReference>
<dbReference type="InParanoid" id="A2FZZ7"/>
<proteinExistence type="predicted"/>
<gene>
    <name evidence="1" type="ORF">TVAG_372310</name>
</gene>
<dbReference type="PANTHER" id="PTHR45661:SF3">
    <property type="entry name" value="IG-LIKE DOMAIN-CONTAINING PROTEIN"/>
    <property type="match status" value="1"/>
</dbReference>
<dbReference type="RefSeq" id="XP_001302449.1">
    <property type="nucleotide sequence ID" value="XM_001302448.1"/>
</dbReference>
<accession>A2FZZ7</accession>
<name>A2FZZ7_TRIV3</name>
<dbReference type="PANTHER" id="PTHR45661">
    <property type="entry name" value="SURFACE ANTIGEN"/>
    <property type="match status" value="1"/>
</dbReference>
<reference evidence="1" key="1">
    <citation type="submission" date="2006-10" db="EMBL/GenBank/DDBJ databases">
        <authorList>
            <person name="Amadeo P."/>
            <person name="Zhao Q."/>
            <person name="Wortman J."/>
            <person name="Fraser-Liggett C."/>
            <person name="Carlton J."/>
        </authorList>
    </citation>
    <scope>NUCLEOTIDE SEQUENCE</scope>
    <source>
        <strain evidence="1">G3</strain>
    </source>
</reference>
<dbReference type="KEGG" id="tva:4747190"/>